<dbReference type="Pfam" id="PF03781">
    <property type="entry name" value="FGE-sulfatase"/>
    <property type="match status" value="1"/>
</dbReference>
<evidence type="ECO:0000313" key="3">
    <source>
        <dbReference type="Proteomes" id="UP000034410"/>
    </source>
</evidence>
<feature type="domain" description="Sulfatase-modifying factor enzyme-like" evidence="1">
    <location>
        <begin position="19"/>
        <end position="252"/>
    </location>
</feature>
<dbReference type="InterPro" id="IPR051043">
    <property type="entry name" value="Sulfatase_Mod_Factor_Kinase"/>
</dbReference>
<reference evidence="2 3" key="1">
    <citation type="journal article" date="2015" name="Genome Announc.">
        <title>Complete Genome Sequence of Sedimenticola thiotaurini Strain SIP-G1, a Polyphosphate- and Polyhydroxyalkanoate-Accumulating Sulfur-Oxidizing Gammaproteobacterium Isolated from Salt Marsh Sediments.</title>
        <authorList>
            <person name="Flood B.E."/>
            <person name="Jones D.S."/>
            <person name="Bailey J.V."/>
        </authorList>
    </citation>
    <scope>NUCLEOTIDE SEQUENCE [LARGE SCALE GENOMIC DNA]</scope>
    <source>
        <strain evidence="2 3">SIP-G1</strain>
    </source>
</reference>
<dbReference type="InterPro" id="IPR005532">
    <property type="entry name" value="SUMF_dom"/>
</dbReference>
<sequence>MQREKAHQAARLLKYGLRENDWISIAGGSFLMGSPSGEKNRFENERQHEVEVKQFEILKTPVTFAMFDIYCKAIQSSFPGDETWGRGNRPVINVSYWSALEYCQWLGEKIDAPIRLPTEAEWEYACRAGTDTPFWTGQSISPDQANFDGNYTYGGSEKGLSRGQTTPVDQFPANPWGLHDMHGNVWEWCASIYDETYSGLELQDAGFDYEDHRERVVRGGSWHNVPSGLRSASRNKLRPDYHYLRVGFRIVREVTTNGV</sequence>
<dbReference type="Proteomes" id="UP000034410">
    <property type="component" value="Chromosome"/>
</dbReference>
<proteinExistence type="predicted"/>
<accession>A0A0F7K0W7</accession>
<dbReference type="PATRIC" id="fig|1543721.4.peg.1824"/>
<name>A0A0F7K0W7_9GAMM</name>
<protein>
    <recommendedName>
        <fullName evidence="1">Sulfatase-modifying factor enzyme-like domain-containing protein</fullName>
    </recommendedName>
</protein>
<dbReference type="EMBL" id="CP011412">
    <property type="protein sequence ID" value="AKH22156.1"/>
    <property type="molecule type" value="Genomic_DNA"/>
</dbReference>
<keyword evidence="3" id="KW-1185">Reference proteome</keyword>
<gene>
    <name evidence="2" type="ORF">AAY24_08825</name>
</gene>
<evidence type="ECO:0000259" key="1">
    <source>
        <dbReference type="Pfam" id="PF03781"/>
    </source>
</evidence>
<dbReference type="KEGG" id="seds:AAY24_08825"/>
<dbReference type="Gene3D" id="3.90.1580.10">
    <property type="entry name" value="paralog of FGE (formylglycine-generating enzyme)"/>
    <property type="match status" value="1"/>
</dbReference>
<organism evidence="2 3">
    <name type="scientific">Sedimenticola thiotaurini</name>
    <dbReference type="NCBI Taxonomy" id="1543721"/>
    <lineage>
        <taxon>Bacteria</taxon>
        <taxon>Pseudomonadati</taxon>
        <taxon>Pseudomonadota</taxon>
        <taxon>Gammaproteobacteria</taxon>
        <taxon>Chromatiales</taxon>
        <taxon>Sedimenticolaceae</taxon>
        <taxon>Sedimenticola</taxon>
    </lineage>
</organism>
<dbReference type="PANTHER" id="PTHR23150">
    <property type="entry name" value="SULFATASE MODIFYING FACTOR 1, 2"/>
    <property type="match status" value="1"/>
</dbReference>
<dbReference type="SUPFAM" id="SSF56436">
    <property type="entry name" value="C-type lectin-like"/>
    <property type="match status" value="1"/>
</dbReference>
<evidence type="ECO:0000313" key="2">
    <source>
        <dbReference type="EMBL" id="AKH22156.1"/>
    </source>
</evidence>
<dbReference type="InterPro" id="IPR016187">
    <property type="entry name" value="CTDL_fold"/>
</dbReference>
<dbReference type="GO" id="GO:0120147">
    <property type="term" value="F:formylglycine-generating oxidase activity"/>
    <property type="evidence" value="ECO:0007669"/>
    <property type="project" value="TreeGrafter"/>
</dbReference>
<dbReference type="PANTHER" id="PTHR23150:SF19">
    <property type="entry name" value="FORMYLGLYCINE-GENERATING ENZYME"/>
    <property type="match status" value="1"/>
</dbReference>
<dbReference type="AlphaFoldDB" id="A0A0F7K0W7"/>
<dbReference type="InterPro" id="IPR042095">
    <property type="entry name" value="SUMF_sf"/>
</dbReference>